<feature type="repeat" description="TPR" evidence="1">
    <location>
        <begin position="265"/>
        <end position="298"/>
    </location>
</feature>
<dbReference type="InterPro" id="IPR019734">
    <property type="entry name" value="TPR_rpt"/>
</dbReference>
<dbReference type="Gene3D" id="1.25.40.10">
    <property type="entry name" value="Tetratricopeptide repeat domain"/>
    <property type="match status" value="3"/>
</dbReference>
<evidence type="ECO:0000256" key="1">
    <source>
        <dbReference type="PROSITE-ProRule" id="PRU00339"/>
    </source>
</evidence>
<reference evidence="3 4" key="1">
    <citation type="submission" date="2019-02" db="EMBL/GenBank/DDBJ databases">
        <title>Deep-cultivation of Planctomycetes and their phenomic and genomic characterization uncovers novel biology.</title>
        <authorList>
            <person name="Wiegand S."/>
            <person name="Jogler M."/>
            <person name="Boedeker C."/>
            <person name="Pinto D."/>
            <person name="Vollmers J."/>
            <person name="Rivas-Marin E."/>
            <person name="Kohn T."/>
            <person name="Peeters S.H."/>
            <person name="Heuer A."/>
            <person name="Rast P."/>
            <person name="Oberbeckmann S."/>
            <person name="Bunk B."/>
            <person name="Jeske O."/>
            <person name="Meyerdierks A."/>
            <person name="Storesund J.E."/>
            <person name="Kallscheuer N."/>
            <person name="Luecker S."/>
            <person name="Lage O.M."/>
            <person name="Pohl T."/>
            <person name="Merkel B.J."/>
            <person name="Hornburger P."/>
            <person name="Mueller R.-W."/>
            <person name="Bruemmer F."/>
            <person name="Labrenz M."/>
            <person name="Spormann A.M."/>
            <person name="Op den Camp H."/>
            <person name="Overmann J."/>
            <person name="Amann R."/>
            <person name="Jetten M.S.M."/>
            <person name="Mascher T."/>
            <person name="Medema M.H."/>
            <person name="Devos D.P."/>
            <person name="Kaster A.-K."/>
            <person name="Ovreas L."/>
            <person name="Rohde M."/>
            <person name="Galperin M.Y."/>
            <person name="Jogler C."/>
        </authorList>
    </citation>
    <scope>NUCLEOTIDE SEQUENCE [LARGE SCALE GENOMIC DNA]</scope>
    <source>
        <strain evidence="3 4">Pan161</strain>
    </source>
</reference>
<dbReference type="PANTHER" id="PTHR12558:SF13">
    <property type="entry name" value="CELL DIVISION CYCLE PROTEIN 27 HOMOLOG"/>
    <property type="match status" value="1"/>
</dbReference>
<feature type="repeat" description="TPR" evidence="1">
    <location>
        <begin position="940"/>
        <end position="973"/>
    </location>
</feature>
<dbReference type="InterPro" id="IPR011990">
    <property type="entry name" value="TPR-like_helical_dom_sf"/>
</dbReference>
<dbReference type="Proteomes" id="UP000316855">
    <property type="component" value="Chromosome"/>
</dbReference>
<dbReference type="AlphaFoldDB" id="A0A517VFQ8"/>
<feature type="repeat" description="TPR" evidence="1">
    <location>
        <begin position="804"/>
        <end position="837"/>
    </location>
</feature>
<evidence type="ECO:0000313" key="4">
    <source>
        <dbReference type="Proteomes" id="UP000316855"/>
    </source>
</evidence>
<feature type="domain" description="Peptidase MA-like" evidence="2">
    <location>
        <begin position="574"/>
        <end position="705"/>
    </location>
</feature>
<dbReference type="EMBL" id="CP036343">
    <property type="protein sequence ID" value="QDT91829.1"/>
    <property type="molecule type" value="Genomic_DNA"/>
</dbReference>
<feature type="repeat" description="TPR" evidence="1">
    <location>
        <begin position="117"/>
        <end position="150"/>
    </location>
</feature>
<dbReference type="Pfam" id="PF13181">
    <property type="entry name" value="TPR_8"/>
    <property type="match status" value="1"/>
</dbReference>
<evidence type="ECO:0000259" key="2">
    <source>
        <dbReference type="Pfam" id="PF13485"/>
    </source>
</evidence>
<dbReference type="RefSeq" id="WP_197995365.1">
    <property type="nucleotide sequence ID" value="NZ_CP036343.1"/>
</dbReference>
<dbReference type="PROSITE" id="PS50005">
    <property type="entry name" value="TPR"/>
    <property type="match status" value="5"/>
</dbReference>
<dbReference type="SMART" id="SM00028">
    <property type="entry name" value="TPR"/>
    <property type="match status" value="11"/>
</dbReference>
<proteinExistence type="predicted"/>
<dbReference type="PANTHER" id="PTHR12558">
    <property type="entry name" value="CELL DIVISION CYCLE 16,23,27"/>
    <property type="match status" value="1"/>
</dbReference>
<dbReference type="Pfam" id="PF14559">
    <property type="entry name" value="TPR_19"/>
    <property type="match status" value="3"/>
</dbReference>
<keyword evidence="1" id="KW-0802">TPR repeat</keyword>
<sequence>MSDTPLSMCRIPFFAWMLLFWVTVHPGLLQAASEKPDTADVKDLLKTAYEHQQHGRYEESREVYDQAAKQLEQLTPQNAEQSLKLQRSLIELDRLTGKSGEAITRLEVSLKQSPDLPILYAVGAQLYYETGDYDKANEYVTRALALNSDQPLAHLVQAHLLTDAGKIDEANEGYRWFVRYYNRAQPEDAETLLLIGKGATQYARWNSVSQIFTFVINTVCPDVIKADPLAWQASYLSGSILQEKYNRPQAADEFTAALKINPQAADVYVALAFSSIEGHEFDQAAKMIERALEINPQSLDALLTRCDLELINGQYQQALKTAQSAAALNARSQFVLARLAACFLLLDGVPDRESLAELFTVSDDSEPQPTSSRFTKLTTALLKQNPKPGYFLYELAQLMEMKRRFMFAEFAYLKTISLMPQLSGPKSSLGMLYMQMGKTELAQQTLDEAFKSDPYHVRVSNMRKVLGVLESYGAIITDHFVIRYDSKADAILGQYMADYLEEIYPELATQFSYEPPGKTQFEIYHDAKGLGAHQWFSARMIGLPWIQTIGASTGAVVALTSPTAMKEPFNWASVLKHELVHVFTLQQTKYKIPHWFTEALAVRSEGSARPQRFNQLLVERVPKGEIYSLDELDGVFVRPKSSDNWSFAYCQSLMCADFMVEEFGKDALKKLLTSYQNQRSTDEAITECFQITPEDFEQRYHTYLKKITASLKGYQPESTRSFKELQQEYEADKQNLTLAGEYAVNLLQRRKKQEARELAQSVLSKDPAQPQAALTIARLELLSEDLPAALAILQPALKTKTDNAEVLELAGKILLKQKQYPEALAIFESAHKKYPYQTEWLQGLAVIYRHLKEDQNQKETLLKLVHLDPSDVDSMQELMYLYQNEGDLKETLHWGQAALQIDVLDPETHECLAETALKLKQPELAIREYRVLLQLDEKNTEARYQLANALFESGKKQEAETEVERLLKQNPDHAAGRVLKEKL</sequence>
<accession>A0A517VFQ8</accession>
<dbReference type="InterPro" id="IPR039568">
    <property type="entry name" value="Peptidase_MA-like_dom"/>
</dbReference>
<dbReference type="Pfam" id="PF13432">
    <property type="entry name" value="TPR_16"/>
    <property type="match status" value="1"/>
</dbReference>
<evidence type="ECO:0000313" key="3">
    <source>
        <dbReference type="EMBL" id="QDT91829.1"/>
    </source>
</evidence>
<dbReference type="Pfam" id="PF13485">
    <property type="entry name" value="Peptidase_MA_2"/>
    <property type="match status" value="1"/>
</dbReference>
<name>A0A517VFQ8_9PLAN</name>
<keyword evidence="4" id="KW-1185">Reference proteome</keyword>
<organism evidence="3 4">
    <name type="scientific">Gimesia algae</name>
    <dbReference type="NCBI Taxonomy" id="2527971"/>
    <lineage>
        <taxon>Bacteria</taxon>
        <taxon>Pseudomonadati</taxon>
        <taxon>Planctomycetota</taxon>
        <taxon>Planctomycetia</taxon>
        <taxon>Planctomycetales</taxon>
        <taxon>Planctomycetaceae</taxon>
        <taxon>Gimesia</taxon>
    </lineage>
</organism>
<gene>
    <name evidence="3" type="ORF">Pan161_34920</name>
</gene>
<dbReference type="SUPFAM" id="SSF48452">
    <property type="entry name" value="TPR-like"/>
    <property type="match status" value="3"/>
</dbReference>
<protein>
    <submittedName>
        <fullName evidence="3">Tetratricopeptide repeat protein</fullName>
    </submittedName>
</protein>
<dbReference type="KEGG" id="gax:Pan161_34920"/>
<feature type="repeat" description="TPR" evidence="1">
    <location>
        <begin position="423"/>
        <end position="456"/>
    </location>
</feature>